<dbReference type="PANTHER" id="PTHR42929:SF5">
    <property type="entry name" value="ABC TRANSPORTER PERMEASE PROTEIN"/>
    <property type="match status" value="1"/>
</dbReference>
<protein>
    <submittedName>
        <fullName evidence="10">ABC transporter permease</fullName>
    </submittedName>
</protein>
<evidence type="ECO:0000313" key="10">
    <source>
        <dbReference type="EMBL" id="PZG45109.1"/>
    </source>
</evidence>
<dbReference type="CDD" id="cd06261">
    <property type="entry name" value="TM_PBP2"/>
    <property type="match status" value="1"/>
</dbReference>
<feature type="transmembrane region" description="Helical" evidence="8">
    <location>
        <begin position="207"/>
        <end position="233"/>
    </location>
</feature>
<evidence type="ECO:0000256" key="4">
    <source>
        <dbReference type="ARBA" id="ARBA00022475"/>
    </source>
</evidence>
<evidence type="ECO:0000259" key="9">
    <source>
        <dbReference type="PROSITE" id="PS50928"/>
    </source>
</evidence>
<keyword evidence="3 8" id="KW-0813">Transport</keyword>
<keyword evidence="7 8" id="KW-0472">Membrane</keyword>
<keyword evidence="11" id="KW-1185">Reference proteome</keyword>
<evidence type="ECO:0000256" key="1">
    <source>
        <dbReference type="ARBA" id="ARBA00004651"/>
    </source>
</evidence>
<feature type="transmembrane region" description="Helical" evidence="8">
    <location>
        <begin position="110"/>
        <end position="134"/>
    </location>
</feature>
<dbReference type="EMBL" id="POUA01000111">
    <property type="protein sequence ID" value="PZG45109.1"/>
    <property type="molecule type" value="Genomic_DNA"/>
</dbReference>
<feature type="domain" description="ABC transmembrane type-1" evidence="9">
    <location>
        <begin position="76"/>
        <end position="280"/>
    </location>
</feature>
<dbReference type="RefSeq" id="WP_111168260.1">
    <property type="nucleotide sequence ID" value="NZ_POUA01000111.1"/>
</dbReference>
<dbReference type="Pfam" id="PF00528">
    <property type="entry name" value="BPD_transp_1"/>
    <property type="match status" value="1"/>
</dbReference>
<dbReference type="GO" id="GO:0005886">
    <property type="term" value="C:plasma membrane"/>
    <property type="evidence" value="ECO:0007669"/>
    <property type="project" value="UniProtKB-SubCell"/>
</dbReference>
<evidence type="ECO:0000256" key="5">
    <source>
        <dbReference type="ARBA" id="ARBA00022692"/>
    </source>
</evidence>
<comment type="subcellular location">
    <subcellularLocation>
        <location evidence="1 8">Cell membrane</location>
        <topology evidence="1 8">Multi-pass membrane protein</topology>
    </subcellularLocation>
</comment>
<dbReference type="PANTHER" id="PTHR42929">
    <property type="entry name" value="INNER MEMBRANE ABC TRANSPORTER PERMEASE PROTEIN YDCU-RELATED-RELATED"/>
    <property type="match status" value="1"/>
</dbReference>
<keyword evidence="4" id="KW-1003">Cell membrane</keyword>
<dbReference type="InterPro" id="IPR000515">
    <property type="entry name" value="MetI-like"/>
</dbReference>
<evidence type="ECO:0000256" key="8">
    <source>
        <dbReference type="RuleBase" id="RU363032"/>
    </source>
</evidence>
<evidence type="ECO:0000256" key="2">
    <source>
        <dbReference type="ARBA" id="ARBA00007069"/>
    </source>
</evidence>
<proteinExistence type="inferred from homology"/>
<organism evidence="10 11">
    <name type="scientific">Spongiactinospora gelatinilytica</name>
    <dbReference type="NCBI Taxonomy" id="2666298"/>
    <lineage>
        <taxon>Bacteria</taxon>
        <taxon>Bacillati</taxon>
        <taxon>Actinomycetota</taxon>
        <taxon>Actinomycetes</taxon>
        <taxon>Streptosporangiales</taxon>
        <taxon>Streptosporangiaceae</taxon>
        <taxon>Spongiactinospora</taxon>
    </lineage>
</organism>
<sequence length="297" mass="31622">MTTATIKAPPGVSPARGAGRARRRAAGWLILPAAALLLVFFVYPIATIVWQSFTDPAPGLGNYVALLHDGISVTVIVRTLVTALIVAGSTLIVAYPYAYAMTKVGPRARGVMTVLVLLPFWTSLMARNFAWYMLERRDGLIDRMLGLIGLDGVVLLGTVAGVTVAMVQVMLPFMVLPLYSAMKQIDPRLLDAATSLGAPRRRAFAKVYLPLSVPGMLSGFSLVFIMTLGFYITPALLGSPQQSLVPQVIGQKVSALLDFGGAGALGAVLLMITLLVLFVVSRFTRPFTALSGTVGNE</sequence>
<evidence type="ECO:0000256" key="3">
    <source>
        <dbReference type="ARBA" id="ARBA00022448"/>
    </source>
</evidence>
<name>A0A2W2GRB1_9ACTN</name>
<dbReference type="GO" id="GO:0055085">
    <property type="term" value="P:transmembrane transport"/>
    <property type="evidence" value="ECO:0007669"/>
    <property type="project" value="InterPro"/>
</dbReference>
<feature type="transmembrane region" description="Helical" evidence="8">
    <location>
        <begin position="70"/>
        <end position="98"/>
    </location>
</feature>
<evidence type="ECO:0000313" key="11">
    <source>
        <dbReference type="Proteomes" id="UP000248544"/>
    </source>
</evidence>
<feature type="transmembrane region" description="Helical" evidence="8">
    <location>
        <begin position="26"/>
        <end position="50"/>
    </location>
</feature>
<keyword evidence="6 8" id="KW-1133">Transmembrane helix</keyword>
<gene>
    <name evidence="10" type="ORF">C1I98_16045</name>
</gene>
<dbReference type="InterPro" id="IPR035906">
    <property type="entry name" value="MetI-like_sf"/>
</dbReference>
<comment type="similarity">
    <text evidence="2">Belongs to the binding-protein-dependent transport system permease family. CysTW subfamily.</text>
</comment>
<dbReference type="Proteomes" id="UP000248544">
    <property type="component" value="Unassembled WGS sequence"/>
</dbReference>
<dbReference type="PROSITE" id="PS50928">
    <property type="entry name" value="ABC_TM1"/>
    <property type="match status" value="1"/>
</dbReference>
<accession>A0A2W2GRB1</accession>
<feature type="transmembrane region" description="Helical" evidence="8">
    <location>
        <begin position="154"/>
        <end position="179"/>
    </location>
</feature>
<feature type="transmembrane region" description="Helical" evidence="8">
    <location>
        <begin position="253"/>
        <end position="280"/>
    </location>
</feature>
<reference evidence="10 11" key="1">
    <citation type="submission" date="2018-01" db="EMBL/GenBank/DDBJ databases">
        <title>Draft genome sequence of Sphaerisporangium sp. 7K107.</title>
        <authorList>
            <person name="Sahin N."/>
            <person name="Saygin H."/>
            <person name="Ay H."/>
        </authorList>
    </citation>
    <scope>NUCLEOTIDE SEQUENCE [LARGE SCALE GENOMIC DNA]</scope>
    <source>
        <strain evidence="10 11">7K107</strain>
    </source>
</reference>
<comment type="caution">
    <text evidence="10">The sequence shown here is derived from an EMBL/GenBank/DDBJ whole genome shotgun (WGS) entry which is preliminary data.</text>
</comment>
<keyword evidence="5 8" id="KW-0812">Transmembrane</keyword>
<evidence type="ECO:0000256" key="7">
    <source>
        <dbReference type="ARBA" id="ARBA00023136"/>
    </source>
</evidence>
<dbReference type="AlphaFoldDB" id="A0A2W2GRB1"/>
<dbReference type="Gene3D" id="1.10.3720.10">
    <property type="entry name" value="MetI-like"/>
    <property type="match status" value="1"/>
</dbReference>
<evidence type="ECO:0000256" key="6">
    <source>
        <dbReference type="ARBA" id="ARBA00022989"/>
    </source>
</evidence>
<dbReference type="SUPFAM" id="SSF161098">
    <property type="entry name" value="MetI-like"/>
    <property type="match status" value="1"/>
</dbReference>